<organism evidence="1 2">
    <name type="scientific">Austropuccinia psidii MF-1</name>
    <dbReference type="NCBI Taxonomy" id="1389203"/>
    <lineage>
        <taxon>Eukaryota</taxon>
        <taxon>Fungi</taxon>
        <taxon>Dikarya</taxon>
        <taxon>Basidiomycota</taxon>
        <taxon>Pucciniomycotina</taxon>
        <taxon>Pucciniomycetes</taxon>
        <taxon>Pucciniales</taxon>
        <taxon>Sphaerophragmiaceae</taxon>
        <taxon>Austropuccinia</taxon>
    </lineage>
</organism>
<dbReference type="EMBL" id="AVOT02011704">
    <property type="protein sequence ID" value="MBW0492673.1"/>
    <property type="molecule type" value="Genomic_DNA"/>
</dbReference>
<reference evidence="1" key="1">
    <citation type="submission" date="2021-03" db="EMBL/GenBank/DDBJ databases">
        <title>Draft genome sequence of rust myrtle Austropuccinia psidii MF-1, a brazilian biotype.</title>
        <authorList>
            <person name="Quecine M.C."/>
            <person name="Pachon D.M.R."/>
            <person name="Bonatelli M.L."/>
            <person name="Correr F.H."/>
            <person name="Franceschini L.M."/>
            <person name="Leite T.F."/>
            <person name="Margarido G.R.A."/>
            <person name="Almeida C.A."/>
            <person name="Ferrarezi J.A."/>
            <person name="Labate C.A."/>
        </authorList>
    </citation>
    <scope>NUCLEOTIDE SEQUENCE</scope>
    <source>
        <strain evidence="1">MF-1</strain>
    </source>
</reference>
<name>A0A9Q3D1H3_9BASI</name>
<keyword evidence="2" id="KW-1185">Reference proteome</keyword>
<accession>A0A9Q3D1H3</accession>
<evidence type="ECO:0000313" key="1">
    <source>
        <dbReference type="EMBL" id="MBW0492673.1"/>
    </source>
</evidence>
<comment type="caution">
    <text evidence="1">The sequence shown here is derived from an EMBL/GenBank/DDBJ whole genome shotgun (WGS) entry which is preliminary data.</text>
</comment>
<dbReference type="AlphaFoldDB" id="A0A9Q3D1H3"/>
<gene>
    <name evidence="1" type="ORF">O181_032388</name>
</gene>
<evidence type="ECO:0000313" key="2">
    <source>
        <dbReference type="Proteomes" id="UP000765509"/>
    </source>
</evidence>
<dbReference type="Proteomes" id="UP000765509">
    <property type="component" value="Unassembled WGS sequence"/>
</dbReference>
<protein>
    <submittedName>
        <fullName evidence="1">Uncharacterized protein</fullName>
    </submittedName>
</protein>
<proteinExistence type="predicted"/>
<sequence>MPNLKIPKVMVNVKPDSQSSAYEFFQRKVRENQEEEEGNTSCQSSHNIGIKGTNELQNVPNSIQPFLSIFPVKVQLKTTKEEIQKKPNCIDRNWSMNR</sequence>